<evidence type="ECO:0000256" key="7">
    <source>
        <dbReference type="PROSITE-ProRule" id="PRU01360"/>
    </source>
</evidence>
<feature type="chain" id="PRO_5046910605" evidence="8">
    <location>
        <begin position="22"/>
        <end position="1072"/>
    </location>
</feature>
<evidence type="ECO:0000256" key="5">
    <source>
        <dbReference type="ARBA" id="ARBA00023136"/>
    </source>
</evidence>
<keyword evidence="2 7" id="KW-0813">Transport</keyword>
<evidence type="ECO:0000313" key="11">
    <source>
        <dbReference type="Proteomes" id="UP001595818"/>
    </source>
</evidence>
<feature type="signal peptide" evidence="8">
    <location>
        <begin position="1"/>
        <end position="21"/>
    </location>
</feature>
<name>A0ABV9T9M3_9BACT</name>
<dbReference type="SUPFAM" id="SSF49464">
    <property type="entry name" value="Carboxypeptidase regulatory domain-like"/>
    <property type="match status" value="1"/>
</dbReference>
<dbReference type="EMBL" id="JBHSJJ010000033">
    <property type="protein sequence ID" value="MFC4875079.1"/>
    <property type="molecule type" value="Genomic_DNA"/>
</dbReference>
<dbReference type="SUPFAM" id="SSF56935">
    <property type="entry name" value="Porins"/>
    <property type="match status" value="1"/>
</dbReference>
<evidence type="ECO:0000256" key="4">
    <source>
        <dbReference type="ARBA" id="ARBA00022692"/>
    </source>
</evidence>
<gene>
    <name evidence="10" type="ORF">ACFPFU_25490</name>
</gene>
<dbReference type="NCBIfam" id="TIGR04057">
    <property type="entry name" value="SusC_RagA_signa"/>
    <property type="match status" value="1"/>
</dbReference>
<keyword evidence="8" id="KW-0732">Signal</keyword>
<organism evidence="10 11">
    <name type="scientific">Negadavirga shengliensis</name>
    <dbReference type="NCBI Taxonomy" id="1389218"/>
    <lineage>
        <taxon>Bacteria</taxon>
        <taxon>Pseudomonadati</taxon>
        <taxon>Bacteroidota</taxon>
        <taxon>Cytophagia</taxon>
        <taxon>Cytophagales</taxon>
        <taxon>Cyclobacteriaceae</taxon>
        <taxon>Negadavirga</taxon>
    </lineage>
</organism>
<dbReference type="InterPro" id="IPR036942">
    <property type="entry name" value="Beta-barrel_TonB_sf"/>
</dbReference>
<feature type="domain" description="TonB-dependent receptor plug" evidence="9">
    <location>
        <begin position="122"/>
        <end position="225"/>
    </location>
</feature>
<dbReference type="Pfam" id="PF07715">
    <property type="entry name" value="Plug"/>
    <property type="match status" value="1"/>
</dbReference>
<accession>A0ABV9T9M3</accession>
<dbReference type="NCBIfam" id="TIGR04056">
    <property type="entry name" value="OMP_RagA_SusC"/>
    <property type="match status" value="1"/>
</dbReference>
<dbReference type="InterPro" id="IPR037066">
    <property type="entry name" value="Plug_dom_sf"/>
</dbReference>
<keyword evidence="3 7" id="KW-1134">Transmembrane beta strand</keyword>
<dbReference type="InterPro" id="IPR023997">
    <property type="entry name" value="TonB-dep_OMP_SusC/RagA_CS"/>
</dbReference>
<proteinExistence type="inferred from homology"/>
<dbReference type="Gene3D" id="2.170.130.10">
    <property type="entry name" value="TonB-dependent receptor, plug domain"/>
    <property type="match status" value="1"/>
</dbReference>
<evidence type="ECO:0000256" key="1">
    <source>
        <dbReference type="ARBA" id="ARBA00004571"/>
    </source>
</evidence>
<comment type="caution">
    <text evidence="10">The sequence shown here is derived from an EMBL/GenBank/DDBJ whole genome shotgun (WGS) entry which is preliminary data.</text>
</comment>
<keyword evidence="4 7" id="KW-0812">Transmembrane</keyword>
<keyword evidence="5 7" id="KW-0472">Membrane</keyword>
<keyword evidence="6 7" id="KW-0998">Cell outer membrane</keyword>
<evidence type="ECO:0000256" key="6">
    <source>
        <dbReference type="ARBA" id="ARBA00023237"/>
    </source>
</evidence>
<dbReference type="PROSITE" id="PS52016">
    <property type="entry name" value="TONB_DEPENDENT_REC_3"/>
    <property type="match status" value="1"/>
</dbReference>
<evidence type="ECO:0000256" key="8">
    <source>
        <dbReference type="SAM" id="SignalP"/>
    </source>
</evidence>
<dbReference type="InterPro" id="IPR039426">
    <property type="entry name" value="TonB-dep_rcpt-like"/>
</dbReference>
<evidence type="ECO:0000259" key="9">
    <source>
        <dbReference type="Pfam" id="PF07715"/>
    </source>
</evidence>
<sequence>MKTTLLLMMAGLLMAFHHTHGQTVPLHGKVVDHDSGQPITGALIQEKTSGKLTVTDENGRFSLDLPPGKTEIDASFLGYATKTAPFETPSTQELLITLEQEDHTLDQVEVVATGYQQIPRSRASGSFVTVDEQLVGRRVSTDLIDRLEDVTSGLILNRTGDVGRDPISIRGRSTLGRFSAPLIIIDNFPYDGSLQDINPNDVENITVLRDAAAASIWGTRAGNGVIVITTKSGKRSRGAAVSFNANVNVIQPIDPYRDPVLSVNDYIDTEEKLFREGFYTATENNVNKPVLSPVVETLILERDGIISSGQAAERIAGFRGQDLREDLARYLYQSRVNQQYSLGVSGGGESHNYRIGLGMDQNREAVVGNAYQRITLDIKNNFSLLNDRINIRTGIYGVKTKDTDHNMGPQSLVFDPAGSVYPYARLADDDGNPVEINRELREGFKREAEAMGLADWSFVPLREQGKAPTVTTHDDWRINMGLDYKILTGLKISGLYQYWQNSGSTETGYAADSYYARDLVNRFSQTDGSGNIVHHIPAGGILDLSHLDASSHSARLQMDYRKAWNDGWSLDALGGTEIKSLESAALSNRFYGYNPERATSQPVDYLSLFPQSNNPFAAVRIPFMDRHSLTRDRFYSVYANASLGYQDRYLFTASARRDASNLFGVRANQRAVPLWSAGLGWTLSEESFYHWDAVPFVRLRMTYGYTGNVDRSLTAFTTARTVTFNPISQLPYAQIINPPNQDLRWERIRVLNTALDFDTRSGRISGALEFYRKDGLDLIGESPFPTTSGITRFRGNNASTKTTGFDLSLVSRNLTGTLQWTTDWLFSGIREEVTGYDTDIPVQSLLNFSASGSGGQYFPVVGRPLFGIYSLPWAGLDPDTGAGRGYLDGEPSDNYQFIVNGATMEDLIYHGPARPTTFGAVRNTLAFKGFSFSANISYRFGYYFKRNTVQYDRILLSRGGHSDFPLRWQQPGDERVTEVPALPDTRNAFRDTFYRNSENLVEKADHIRFQDIRLGYRIPRGTRWARAVQDAEVYMYMNNIGMLWKATKQDLDPDFGTAKPLRSIAMGLRLDL</sequence>
<evidence type="ECO:0000256" key="3">
    <source>
        <dbReference type="ARBA" id="ARBA00022452"/>
    </source>
</evidence>
<dbReference type="RefSeq" id="WP_377069550.1">
    <property type="nucleotide sequence ID" value="NZ_JBHSJJ010000033.1"/>
</dbReference>
<dbReference type="InterPro" id="IPR012910">
    <property type="entry name" value="Plug_dom"/>
</dbReference>
<dbReference type="Proteomes" id="UP001595818">
    <property type="component" value="Unassembled WGS sequence"/>
</dbReference>
<evidence type="ECO:0000256" key="2">
    <source>
        <dbReference type="ARBA" id="ARBA00022448"/>
    </source>
</evidence>
<evidence type="ECO:0000313" key="10">
    <source>
        <dbReference type="EMBL" id="MFC4875079.1"/>
    </source>
</evidence>
<dbReference type="Pfam" id="PF13715">
    <property type="entry name" value="CarbopepD_reg_2"/>
    <property type="match status" value="1"/>
</dbReference>
<keyword evidence="11" id="KW-1185">Reference proteome</keyword>
<comment type="subcellular location">
    <subcellularLocation>
        <location evidence="1 7">Cell outer membrane</location>
        <topology evidence="1 7">Multi-pass membrane protein</topology>
    </subcellularLocation>
</comment>
<reference evidence="11" key="1">
    <citation type="journal article" date="2019" name="Int. J. Syst. Evol. Microbiol.">
        <title>The Global Catalogue of Microorganisms (GCM) 10K type strain sequencing project: providing services to taxonomists for standard genome sequencing and annotation.</title>
        <authorList>
            <consortium name="The Broad Institute Genomics Platform"/>
            <consortium name="The Broad Institute Genome Sequencing Center for Infectious Disease"/>
            <person name="Wu L."/>
            <person name="Ma J."/>
        </authorList>
    </citation>
    <scope>NUCLEOTIDE SEQUENCE [LARGE SCALE GENOMIC DNA]</scope>
    <source>
        <strain evidence="11">CGMCC 4.7466</strain>
    </source>
</reference>
<dbReference type="InterPro" id="IPR008969">
    <property type="entry name" value="CarboxyPept-like_regulatory"/>
</dbReference>
<dbReference type="Gene3D" id="2.40.170.20">
    <property type="entry name" value="TonB-dependent receptor, beta-barrel domain"/>
    <property type="match status" value="1"/>
</dbReference>
<comment type="similarity">
    <text evidence="7">Belongs to the TonB-dependent receptor family.</text>
</comment>
<dbReference type="Gene3D" id="2.60.40.1120">
    <property type="entry name" value="Carboxypeptidase-like, regulatory domain"/>
    <property type="match status" value="1"/>
</dbReference>
<dbReference type="InterPro" id="IPR023996">
    <property type="entry name" value="TonB-dep_OMP_SusC/RagA"/>
</dbReference>
<protein>
    <submittedName>
        <fullName evidence="10">SusC/RagA family TonB-linked outer membrane protein</fullName>
    </submittedName>
</protein>